<organism evidence="1">
    <name type="scientific">Macaca fascicularis</name>
    <name type="common">Crab-eating macaque</name>
    <name type="synonym">Cynomolgus monkey</name>
    <dbReference type="NCBI Taxonomy" id="9541"/>
    <lineage>
        <taxon>Eukaryota</taxon>
        <taxon>Metazoa</taxon>
        <taxon>Chordata</taxon>
        <taxon>Craniata</taxon>
        <taxon>Vertebrata</taxon>
        <taxon>Euteleostomi</taxon>
        <taxon>Mammalia</taxon>
        <taxon>Eutheria</taxon>
        <taxon>Euarchontoglires</taxon>
        <taxon>Primates</taxon>
        <taxon>Haplorrhini</taxon>
        <taxon>Catarrhini</taxon>
        <taxon>Cercopithecidae</taxon>
        <taxon>Cercopithecinae</taxon>
        <taxon>Macaca</taxon>
    </lineage>
</organism>
<accession>I7GMD6</accession>
<name>I7GMD6_MACFA</name>
<reference evidence="1" key="1">
    <citation type="journal article" date="2007" name="PLoS Biol.">
        <title>Rate of evolution in brain-expressed genes in humans and other primates.</title>
        <authorList>
            <person name="Wang H.-Y."/>
            <person name="Chien H.-C."/>
            <person name="Osada N."/>
            <person name="Hashimoto K."/>
            <person name="Sugano S."/>
            <person name="Gojobori T."/>
            <person name="Chou C.-K."/>
            <person name="Tsai S.-F."/>
            <person name="Wu C.-I."/>
            <person name="Shen C.-K.J."/>
        </authorList>
    </citation>
    <scope>NUCLEOTIDE SEQUENCE</scope>
</reference>
<keyword evidence="1" id="KW-0808">Transferase</keyword>
<keyword evidence="1" id="KW-0012">Acyltransferase</keyword>
<evidence type="ECO:0000313" key="1">
    <source>
        <dbReference type="EMBL" id="BAE89177.1"/>
    </source>
</evidence>
<proteinExistence type="evidence at transcript level"/>
<dbReference type="AlphaFoldDB" id="I7GMD6"/>
<dbReference type="GO" id="GO:0016746">
    <property type="term" value="F:acyltransferase activity"/>
    <property type="evidence" value="ECO:0007669"/>
    <property type="project" value="UniProtKB-KW"/>
</dbReference>
<protein>
    <submittedName>
        <fullName evidence="1">Macaca fascicularis brain cDNA clone: QflA-16745, similar to human O-acyltransferase (membrane bound) domain containing 1(OACT1), mRNA, RefSeq: XM_371801.2</fullName>
    </submittedName>
</protein>
<dbReference type="EMBL" id="AB172115">
    <property type="protein sequence ID" value="BAE89177.1"/>
    <property type="molecule type" value="mRNA"/>
</dbReference>
<sequence>METTYHNLLDTTKAVLKGKFIAISTYIKKAERFQINNLIVYLK</sequence>